<accession>A0A7D3VV57</accession>
<feature type="region of interest" description="Disordered" evidence="1">
    <location>
        <begin position="315"/>
        <end position="337"/>
    </location>
</feature>
<feature type="region of interest" description="Disordered" evidence="1">
    <location>
        <begin position="1"/>
        <end position="66"/>
    </location>
</feature>
<proteinExistence type="predicted"/>
<feature type="compositionally biased region" description="Acidic residues" evidence="1">
    <location>
        <begin position="10"/>
        <end position="22"/>
    </location>
</feature>
<evidence type="ECO:0000313" key="3">
    <source>
        <dbReference type="Proteomes" id="UP000501240"/>
    </source>
</evidence>
<dbReference type="Proteomes" id="UP000501240">
    <property type="component" value="Chromosome"/>
</dbReference>
<dbReference type="AlphaFoldDB" id="A0A7D3VV57"/>
<sequence>MRGARRVEEVGEPDVADADPGEQGEGAAGAGRADVLAEPPHPGGVVARAVQPPERAGRGGQPGEELGALVRRRVLQDDAEEREDLRLGGVLDEVVALGVPLGLGEVAFGERQQVRLLVVEVLDEDGVVLGERRGQGVASGGVRGAGPGAGEVAEPGDGGGDLLVLGLHPQDDVGVQVHPGEQQRPDQLVLAVVVVVQAGQVVVEVRGEGAGAAAVAGPGRADQLGQQARLAAHAAVNDDHGAGEGEGGLRGVGAHADQGARGVLEPAWSAAWRRLGACRPGRRAGLPPRVAGMAHRLLPIAVLAAVAAASGCGGSGGASAGQVRGPARAAPAGTGYTSDQLGQALLQQVTGYRRGEPDSGEYGSLKALRNAAQVRAEARLDKPKCADAQAGGGKVAADVPTALVTFAKSDGQTATETLMGVGDADAQRQVEARVPSGCLTFRTQLGGQSAEHQVTETRPGDIGDGSRTVGVATTSGDQRTNSWYVVFRGRHFLGTVTVFGPNASRAEAESLARACVTQARKILGS</sequence>
<protein>
    <submittedName>
        <fullName evidence="2">Uncharacterized protein</fullName>
    </submittedName>
</protein>
<evidence type="ECO:0000256" key="1">
    <source>
        <dbReference type="SAM" id="MobiDB-lite"/>
    </source>
</evidence>
<organism evidence="2 3">
    <name type="scientific">Actinomadura verrucosospora</name>
    <dbReference type="NCBI Taxonomy" id="46165"/>
    <lineage>
        <taxon>Bacteria</taxon>
        <taxon>Bacillati</taxon>
        <taxon>Actinomycetota</taxon>
        <taxon>Actinomycetes</taxon>
        <taxon>Streptosporangiales</taxon>
        <taxon>Thermomonosporaceae</taxon>
        <taxon>Actinomadura</taxon>
    </lineage>
</organism>
<name>A0A7D3VV57_ACTVE</name>
<feature type="region of interest" description="Disordered" evidence="1">
    <location>
        <begin position="449"/>
        <end position="474"/>
    </location>
</feature>
<reference evidence="2 3" key="1">
    <citation type="submission" date="2020-05" db="EMBL/GenBank/DDBJ databases">
        <title>Actinomadura verrucosospora NRRL-B18236 (PFL_A860) Genome sequencing and assembly.</title>
        <authorList>
            <person name="Samborskyy M."/>
        </authorList>
    </citation>
    <scope>NUCLEOTIDE SEQUENCE [LARGE SCALE GENOMIC DNA]</scope>
    <source>
        <strain evidence="2 3">NRRL:B18236</strain>
    </source>
</reference>
<feature type="compositionally biased region" description="Low complexity" evidence="1">
    <location>
        <begin position="320"/>
        <end position="333"/>
    </location>
</feature>
<gene>
    <name evidence="2" type="ORF">ACTIVE_5053</name>
</gene>
<keyword evidence="3" id="KW-1185">Reference proteome</keyword>
<dbReference type="EMBL" id="CP053892">
    <property type="protein sequence ID" value="QKG23410.1"/>
    <property type="molecule type" value="Genomic_DNA"/>
</dbReference>
<evidence type="ECO:0000313" key="2">
    <source>
        <dbReference type="EMBL" id="QKG23410.1"/>
    </source>
</evidence>